<evidence type="ECO:0000256" key="1">
    <source>
        <dbReference type="SAM" id="Phobius"/>
    </source>
</evidence>
<feature type="non-terminal residue" evidence="2">
    <location>
        <position position="73"/>
    </location>
</feature>
<name>A0A137NU48_CONC2</name>
<organism evidence="2 3">
    <name type="scientific">Conidiobolus coronatus (strain ATCC 28846 / CBS 209.66 / NRRL 28638)</name>
    <name type="common">Delacroixia coronata</name>
    <dbReference type="NCBI Taxonomy" id="796925"/>
    <lineage>
        <taxon>Eukaryota</taxon>
        <taxon>Fungi</taxon>
        <taxon>Fungi incertae sedis</taxon>
        <taxon>Zoopagomycota</taxon>
        <taxon>Entomophthoromycotina</taxon>
        <taxon>Entomophthoromycetes</taxon>
        <taxon>Entomophthorales</taxon>
        <taxon>Ancylistaceae</taxon>
        <taxon>Conidiobolus</taxon>
    </lineage>
</organism>
<dbReference type="EMBL" id="KQ964745">
    <property type="protein sequence ID" value="KXN66290.1"/>
    <property type="molecule type" value="Genomic_DNA"/>
</dbReference>
<keyword evidence="3" id="KW-1185">Reference proteome</keyword>
<proteinExistence type="predicted"/>
<gene>
    <name evidence="2" type="ORF">CONCODRAFT_11916</name>
</gene>
<keyword evidence="1" id="KW-0472">Membrane</keyword>
<keyword evidence="1" id="KW-1133">Transmembrane helix</keyword>
<keyword evidence="1" id="KW-0812">Transmembrane</keyword>
<evidence type="ECO:0000313" key="2">
    <source>
        <dbReference type="EMBL" id="KXN66290.1"/>
    </source>
</evidence>
<accession>A0A137NU48</accession>
<feature type="transmembrane region" description="Helical" evidence="1">
    <location>
        <begin position="12"/>
        <end position="34"/>
    </location>
</feature>
<protein>
    <submittedName>
        <fullName evidence="2">Uncharacterized protein</fullName>
    </submittedName>
</protein>
<evidence type="ECO:0000313" key="3">
    <source>
        <dbReference type="Proteomes" id="UP000070444"/>
    </source>
</evidence>
<dbReference type="AlphaFoldDB" id="A0A137NU48"/>
<sequence length="73" mass="8216">MDISSFISDNSELLSTIALTTTIASSIGFAYWYYSFVYVPHTHGPLSKIPGEGWPLWGRIKLNWHTVMGSRPL</sequence>
<reference evidence="2 3" key="1">
    <citation type="journal article" date="2015" name="Genome Biol. Evol.">
        <title>Phylogenomic analyses indicate that early fungi evolved digesting cell walls of algal ancestors of land plants.</title>
        <authorList>
            <person name="Chang Y."/>
            <person name="Wang S."/>
            <person name="Sekimoto S."/>
            <person name="Aerts A.L."/>
            <person name="Choi C."/>
            <person name="Clum A."/>
            <person name="LaButti K.M."/>
            <person name="Lindquist E.A."/>
            <person name="Yee Ngan C."/>
            <person name="Ohm R.A."/>
            <person name="Salamov A.A."/>
            <person name="Grigoriev I.V."/>
            <person name="Spatafora J.W."/>
            <person name="Berbee M.L."/>
        </authorList>
    </citation>
    <scope>NUCLEOTIDE SEQUENCE [LARGE SCALE GENOMIC DNA]</scope>
    <source>
        <strain evidence="2 3">NRRL 28638</strain>
    </source>
</reference>
<dbReference type="Proteomes" id="UP000070444">
    <property type="component" value="Unassembled WGS sequence"/>
</dbReference>